<evidence type="ECO:0000313" key="1">
    <source>
        <dbReference type="EMBL" id="MEE6041955.1"/>
    </source>
</evidence>
<gene>
    <name evidence="2" type="ORF">DM482_06210</name>
    <name evidence="1" type="ORF">M5S13_08675</name>
</gene>
<dbReference type="InterPro" id="IPR036412">
    <property type="entry name" value="HAD-like_sf"/>
</dbReference>
<reference evidence="1 4" key="2">
    <citation type="journal article" date="2022" name="Front. Microbiol.">
        <title>Commensal bacteria contribute to the growth of multidrug-resistant Avibacterium paragallinarum in chickens.</title>
        <authorList>
            <person name="Zhu J."/>
            <person name="Chen Y."/>
            <person name="Wu Y."/>
            <person name="Wang Y."/>
            <person name="Zhu K."/>
        </authorList>
    </citation>
    <scope>NUCLEOTIDE SEQUENCE [LARGE SCALE GENOMIC DNA]</scope>
    <source>
        <strain evidence="1 4">AV25</strain>
    </source>
</reference>
<evidence type="ECO:0000313" key="3">
    <source>
        <dbReference type="Proteomes" id="UP000247594"/>
    </source>
</evidence>
<organism evidence="2 3">
    <name type="scientific">Avibacterium paragallinarum</name>
    <name type="common">Haemophilus gallinarum</name>
    <dbReference type="NCBI Taxonomy" id="728"/>
    <lineage>
        <taxon>Bacteria</taxon>
        <taxon>Pseudomonadati</taxon>
        <taxon>Pseudomonadota</taxon>
        <taxon>Gammaproteobacteria</taxon>
        <taxon>Pasteurellales</taxon>
        <taxon>Pasteurellaceae</taxon>
        <taxon>Avibacterium</taxon>
    </lineage>
</organism>
<dbReference type="EMBL" id="JAMDKF010000019">
    <property type="protein sequence ID" value="MEE6041955.1"/>
    <property type="molecule type" value="Genomic_DNA"/>
</dbReference>
<dbReference type="AlphaFoldDB" id="A0AAE5THZ4"/>
<protein>
    <submittedName>
        <fullName evidence="2">Uncharacterized protein</fullName>
    </submittedName>
</protein>
<dbReference type="SUPFAM" id="SSF56784">
    <property type="entry name" value="HAD-like"/>
    <property type="match status" value="1"/>
</dbReference>
<evidence type="ECO:0000313" key="4">
    <source>
        <dbReference type="Proteomes" id="UP001347884"/>
    </source>
</evidence>
<accession>A0AAE5THZ4</accession>
<evidence type="ECO:0000313" key="2">
    <source>
        <dbReference type="EMBL" id="PXZ38984.1"/>
    </source>
</evidence>
<dbReference type="Proteomes" id="UP000247594">
    <property type="component" value="Unassembled WGS sequence"/>
</dbReference>
<reference evidence="2 3" key="1">
    <citation type="submission" date="2018-06" db="EMBL/GenBank/DDBJ databases">
        <authorList>
            <person name="Teymurazov M."/>
            <person name="Kislichkina A."/>
            <person name="Abaymova A."/>
            <person name="Mukhina T."/>
            <person name="Mayskaya N."/>
            <person name="Svetoch E."/>
            <person name="Bogun A."/>
        </authorList>
    </citation>
    <scope>NUCLEOTIDE SEQUENCE [LARGE SCALE GENOMIC DNA]</scope>
    <source>
        <strain evidence="2 3">SCPM-O-B-8406</strain>
    </source>
</reference>
<sequence length="178" mass="21267">MNFRVRKDDILLVDLDNTLVFTDEANNAAYIAAIKYYLPDIEFSYSGRITRSDLREILSCSNDSMLSDIIRLKEIVYKKYISKTRLNEKVYNCIKNHNPELCYLITNAKLERVNSILNYYSMKSNFKDVFLIECNKYREVFKIHFFFLNREKIFVFEDNVNEIMYLKNVLGIHNVYMV</sequence>
<proteinExistence type="predicted"/>
<dbReference type="EMBL" id="QJPJ01000008">
    <property type="protein sequence ID" value="PXZ38984.1"/>
    <property type="molecule type" value="Genomic_DNA"/>
</dbReference>
<name>A0AAE5THZ4_AVIPA</name>
<dbReference type="RefSeq" id="WP_110479472.1">
    <property type="nucleotide sequence ID" value="NZ_CP081939.1"/>
</dbReference>
<reference evidence="1" key="3">
    <citation type="submission" date="2022-05" db="EMBL/GenBank/DDBJ databases">
        <authorList>
            <person name="Chen Y."/>
            <person name="Zhu J."/>
            <person name="Zhu K."/>
        </authorList>
    </citation>
    <scope>NUCLEOTIDE SEQUENCE</scope>
    <source>
        <strain evidence="1">AV25</strain>
    </source>
</reference>
<keyword evidence="4" id="KW-1185">Reference proteome</keyword>
<dbReference type="Proteomes" id="UP001347884">
    <property type="component" value="Unassembled WGS sequence"/>
</dbReference>
<comment type="caution">
    <text evidence="2">The sequence shown here is derived from an EMBL/GenBank/DDBJ whole genome shotgun (WGS) entry which is preliminary data.</text>
</comment>